<evidence type="ECO:0000256" key="2">
    <source>
        <dbReference type="ARBA" id="ARBA00023125"/>
    </source>
</evidence>
<dbReference type="Pfam" id="PF02311">
    <property type="entry name" value="AraC_binding"/>
    <property type="match status" value="1"/>
</dbReference>
<dbReference type="AlphaFoldDB" id="A0A8E1VU98"/>
<keyword evidence="3" id="KW-0804">Transcription</keyword>
<reference evidence="5 6" key="1">
    <citation type="submission" date="2020-08" db="EMBL/GenBank/DDBJ databases">
        <title>Amycolatopsis echigonensis JCM 21831.</title>
        <authorList>
            <person name="Tedsree N."/>
            <person name="Kuncharoen N."/>
            <person name="Likhitwitayawuid K."/>
            <person name="Tanasupawat S."/>
        </authorList>
    </citation>
    <scope>NUCLEOTIDE SEQUENCE [LARGE SCALE GENOMIC DNA]</scope>
    <source>
        <strain evidence="5 6">JCM 21831</strain>
    </source>
</reference>
<dbReference type="Pfam" id="PF12833">
    <property type="entry name" value="HTH_18"/>
    <property type="match status" value="1"/>
</dbReference>
<evidence type="ECO:0000259" key="4">
    <source>
        <dbReference type="PROSITE" id="PS01124"/>
    </source>
</evidence>
<name>A0A8E1VU98_9PSEU</name>
<dbReference type="InterPro" id="IPR009057">
    <property type="entry name" value="Homeodomain-like_sf"/>
</dbReference>
<gene>
    <name evidence="5" type="ORF">H5411_04510</name>
</gene>
<organism evidence="5 6">
    <name type="scientific">Amycolatopsis echigonensis</name>
    <dbReference type="NCBI Taxonomy" id="2576905"/>
    <lineage>
        <taxon>Bacteria</taxon>
        <taxon>Bacillati</taxon>
        <taxon>Actinomycetota</taxon>
        <taxon>Actinomycetes</taxon>
        <taxon>Pseudonocardiales</taxon>
        <taxon>Pseudonocardiaceae</taxon>
        <taxon>Amycolatopsis</taxon>
    </lineage>
</organism>
<dbReference type="SUPFAM" id="SSF46689">
    <property type="entry name" value="Homeodomain-like"/>
    <property type="match status" value="1"/>
</dbReference>
<evidence type="ECO:0000256" key="3">
    <source>
        <dbReference type="ARBA" id="ARBA00023163"/>
    </source>
</evidence>
<evidence type="ECO:0000313" key="5">
    <source>
        <dbReference type="EMBL" id="MBB2498399.1"/>
    </source>
</evidence>
<dbReference type="InterPro" id="IPR037923">
    <property type="entry name" value="HTH-like"/>
</dbReference>
<dbReference type="SUPFAM" id="SSF51215">
    <property type="entry name" value="Regulatory protein AraC"/>
    <property type="match status" value="1"/>
</dbReference>
<proteinExistence type="predicted"/>
<dbReference type="InterPro" id="IPR018060">
    <property type="entry name" value="HTH_AraC"/>
</dbReference>
<protein>
    <submittedName>
        <fullName evidence="5">Helix-turn-helix domain-containing protein</fullName>
    </submittedName>
</protein>
<keyword evidence="1" id="KW-0805">Transcription regulation</keyword>
<dbReference type="Proteomes" id="UP000550260">
    <property type="component" value="Unassembled WGS sequence"/>
</dbReference>
<evidence type="ECO:0000313" key="6">
    <source>
        <dbReference type="Proteomes" id="UP000550260"/>
    </source>
</evidence>
<dbReference type="PANTHER" id="PTHR43280">
    <property type="entry name" value="ARAC-FAMILY TRANSCRIPTIONAL REGULATOR"/>
    <property type="match status" value="1"/>
</dbReference>
<keyword evidence="2" id="KW-0238">DNA-binding</keyword>
<dbReference type="RefSeq" id="WP_158242526.1">
    <property type="nucleotide sequence ID" value="NZ_JACJHR010000004.1"/>
</dbReference>
<comment type="caution">
    <text evidence="5">The sequence shown here is derived from an EMBL/GenBank/DDBJ whole genome shotgun (WGS) entry which is preliminary data.</text>
</comment>
<dbReference type="GO" id="GO:0043565">
    <property type="term" value="F:sequence-specific DNA binding"/>
    <property type="evidence" value="ECO:0007669"/>
    <property type="project" value="InterPro"/>
</dbReference>
<accession>A0A8E1VU98</accession>
<dbReference type="PROSITE" id="PS01124">
    <property type="entry name" value="HTH_ARAC_FAMILY_2"/>
    <property type="match status" value="1"/>
</dbReference>
<dbReference type="Gene3D" id="2.60.120.10">
    <property type="entry name" value="Jelly Rolls"/>
    <property type="match status" value="1"/>
</dbReference>
<dbReference type="EMBL" id="JACJHR010000004">
    <property type="protein sequence ID" value="MBB2498399.1"/>
    <property type="molecule type" value="Genomic_DNA"/>
</dbReference>
<sequence length="287" mass="31835">MAVAEFSFGNPDRALLDVEVVDLGRLTGRISPETRTVVHRTDFHQIFLVTRGQATIMVDFVDHPCAPGTLLHVTPGRVLRLPRPSTPDGGLQVRMVLFAPAFLPRLEPARALLSPFGPVVLRLPAHQRAGITRAIDDLATEYAHAVADTDEIAIEVLRHLLSALILRIARLPQPDDLAPAANDTFMRFQHELERSFAATRNASDYATRLGYTLRTLNRACHTATGRTAKTLIEARVILEAKRLLAHTDLPVAAIGRRLGFTEPTNFGKFFHRETGHPPGTFRTRERT</sequence>
<dbReference type="PANTHER" id="PTHR43280:SF32">
    <property type="entry name" value="TRANSCRIPTIONAL REGULATORY PROTEIN"/>
    <property type="match status" value="1"/>
</dbReference>
<dbReference type="GO" id="GO:0003700">
    <property type="term" value="F:DNA-binding transcription factor activity"/>
    <property type="evidence" value="ECO:0007669"/>
    <property type="project" value="InterPro"/>
</dbReference>
<dbReference type="Gene3D" id="1.10.10.60">
    <property type="entry name" value="Homeodomain-like"/>
    <property type="match status" value="1"/>
</dbReference>
<dbReference type="InterPro" id="IPR014710">
    <property type="entry name" value="RmlC-like_jellyroll"/>
</dbReference>
<feature type="domain" description="HTH araC/xylS-type" evidence="4">
    <location>
        <begin position="186"/>
        <end position="284"/>
    </location>
</feature>
<dbReference type="SMART" id="SM00342">
    <property type="entry name" value="HTH_ARAC"/>
    <property type="match status" value="1"/>
</dbReference>
<dbReference type="InterPro" id="IPR003313">
    <property type="entry name" value="AraC-bd"/>
</dbReference>
<evidence type="ECO:0000256" key="1">
    <source>
        <dbReference type="ARBA" id="ARBA00023015"/>
    </source>
</evidence>